<keyword evidence="1" id="KW-0472">Membrane</keyword>
<feature type="transmembrane region" description="Helical" evidence="1">
    <location>
        <begin position="6"/>
        <end position="31"/>
    </location>
</feature>
<dbReference type="AlphaFoldDB" id="A0A1G9K6I1"/>
<evidence type="ECO:0000256" key="1">
    <source>
        <dbReference type="SAM" id="Phobius"/>
    </source>
</evidence>
<keyword evidence="1" id="KW-0812">Transmembrane</keyword>
<proteinExistence type="predicted"/>
<dbReference type="EMBL" id="FNGV01000001">
    <property type="protein sequence ID" value="SDL45279.1"/>
    <property type="molecule type" value="Genomic_DNA"/>
</dbReference>
<reference evidence="2 3" key="1">
    <citation type="submission" date="2016-10" db="EMBL/GenBank/DDBJ databases">
        <authorList>
            <person name="de Groot N.N."/>
        </authorList>
    </citation>
    <scope>NUCLEOTIDE SEQUENCE [LARGE SCALE GENOMIC DNA]</scope>
    <source>
        <strain evidence="2 3">DSM 19886</strain>
    </source>
</reference>
<organism evidence="2 3">
    <name type="scientific">Kriegella aquimaris</name>
    <dbReference type="NCBI Taxonomy" id="192904"/>
    <lineage>
        <taxon>Bacteria</taxon>
        <taxon>Pseudomonadati</taxon>
        <taxon>Bacteroidota</taxon>
        <taxon>Flavobacteriia</taxon>
        <taxon>Flavobacteriales</taxon>
        <taxon>Flavobacteriaceae</taxon>
        <taxon>Kriegella</taxon>
    </lineage>
</organism>
<name>A0A1G9K6I1_9FLAO</name>
<accession>A0A1G9K6I1</accession>
<keyword evidence="3" id="KW-1185">Reference proteome</keyword>
<protein>
    <submittedName>
        <fullName evidence="2">Uncharacterized protein</fullName>
    </submittedName>
</protein>
<evidence type="ECO:0000313" key="2">
    <source>
        <dbReference type="EMBL" id="SDL45279.1"/>
    </source>
</evidence>
<keyword evidence="1" id="KW-1133">Transmembrane helix</keyword>
<gene>
    <name evidence="2" type="ORF">SAMN04488514_101862</name>
</gene>
<evidence type="ECO:0000313" key="3">
    <source>
        <dbReference type="Proteomes" id="UP000199440"/>
    </source>
</evidence>
<dbReference type="Proteomes" id="UP000199440">
    <property type="component" value="Unassembled WGS sequence"/>
</dbReference>
<sequence length="51" mass="6000">MCLVYKTPFIIISAIIVETFALTDLFETILINKSFYERLKRVLPMYNKSLV</sequence>